<organism evidence="1 2">
    <name type="scientific">Streptomyces phage Bing</name>
    <dbReference type="NCBI Taxonomy" id="2079427"/>
    <lineage>
        <taxon>Viruses</taxon>
        <taxon>Duplodnaviria</taxon>
        <taxon>Heunggongvirae</taxon>
        <taxon>Uroviricota</taxon>
        <taxon>Caudoviricetes</taxon>
        <taxon>Bingvirus</taxon>
        <taxon>Bingvirus bing</taxon>
    </lineage>
</organism>
<proteinExistence type="predicted"/>
<dbReference type="Proteomes" id="UP000241360">
    <property type="component" value="Segment"/>
</dbReference>
<accession>A0A2L1IW90</accession>
<reference evidence="2" key="1">
    <citation type="submission" date="2018-01" db="EMBL/GenBank/DDBJ databases">
        <authorList>
            <person name="Wardenburg K.E."/>
            <person name="Rana S."/>
            <person name="Felix E."/>
            <person name="Puentes R.J."/>
            <person name="Shaffer C.D."/>
            <person name="Weston-Hafer K.A."/>
            <person name="Russell D.A."/>
            <person name="Pope W.H."/>
            <person name="Jacobs-Sera D."/>
            <person name="Hendrix R.W."/>
            <person name="Hatfull G.F."/>
        </authorList>
    </citation>
    <scope>NUCLEOTIDE SEQUENCE [LARGE SCALE GENOMIC DNA]</scope>
</reference>
<evidence type="ECO:0000313" key="2">
    <source>
        <dbReference type="Proteomes" id="UP000241360"/>
    </source>
</evidence>
<dbReference type="OrthoDB" id="36526at10239"/>
<evidence type="ECO:0000313" key="1">
    <source>
        <dbReference type="EMBL" id="AVD99444.1"/>
    </source>
</evidence>
<gene>
    <name evidence="1" type="ORF">SEA_BING_22</name>
</gene>
<protein>
    <submittedName>
        <fullName evidence="1">Uncharacterized protein</fullName>
    </submittedName>
</protein>
<keyword evidence="2" id="KW-1185">Reference proteome</keyword>
<sequence length="92" mass="10119">MALGFEVSKQVLDTKAAQAVLGLREAFDEVETIAEWLANHPVIDAVDPLTTEPFGYSADEAYALRFYFETFNGVKNANTNAFNAGRKMTGLE</sequence>
<dbReference type="EMBL" id="MG757154">
    <property type="protein sequence ID" value="AVD99444.1"/>
    <property type="molecule type" value="Genomic_DNA"/>
</dbReference>
<name>A0A2L1IW90_9CAUD</name>